<comment type="caution">
    <text evidence="9">The sequence shown here is derived from an EMBL/GenBank/DDBJ whole genome shotgun (WGS) entry which is preliminary data.</text>
</comment>
<feature type="transmembrane region" description="Helical" evidence="7">
    <location>
        <begin position="553"/>
        <end position="572"/>
    </location>
</feature>
<feature type="transmembrane region" description="Helical" evidence="7">
    <location>
        <begin position="155"/>
        <end position="176"/>
    </location>
</feature>
<keyword evidence="5 7" id="KW-1133">Transmembrane helix</keyword>
<dbReference type="Proteomes" id="UP000310249">
    <property type="component" value="Unassembled WGS sequence"/>
</dbReference>
<organism evidence="9 10">
    <name type="scientific">Pseudoalteromonas rubra</name>
    <dbReference type="NCBI Taxonomy" id="43658"/>
    <lineage>
        <taxon>Bacteria</taxon>
        <taxon>Pseudomonadati</taxon>
        <taxon>Pseudomonadota</taxon>
        <taxon>Gammaproteobacteria</taxon>
        <taxon>Alteromonadales</taxon>
        <taxon>Pseudoalteromonadaceae</taxon>
        <taxon>Pseudoalteromonas</taxon>
    </lineage>
</organism>
<dbReference type="Pfam" id="PF07690">
    <property type="entry name" value="MFS_1"/>
    <property type="match status" value="2"/>
</dbReference>
<dbReference type="PANTHER" id="PTHR23517">
    <property type="entry name" value="RESISTANCE PROTEIN MDTM, PUTATIVE-RELATED-RELATED"/>
    <property type="match status" value="1"/>
</dbReference>
<dbReference type="InterPro" id="IPR011701">
    <property type="entry name" value="MFS"/>
</dbReference>
<keyword evidence="6 7" id="KW-0472">Membrane</keyword>
<keyword evidence="2" id="KW-0813">Transport</keyword>
<evidence type="ECO:0000259" key="8">
    <source>
        <dbReference type="PROSITE" id="PS50850"/>
    </source>
</evidence>
<feature type="transmembrane region" description="Helical" evidence="7">
    <location>
        <begin position="299"/>
        <end position="321"/>
    </location>
</feature>
<dbReference type="InterPro" id="IPR050171">
    <property type="entry name" value="MFS_Transporters"/>
</dbReference>
<evidence type="ECO:0000313" key="9">
    <source>
        <dbReference type="EMBL" id="TMP25954.1"/>
    </source>
</evidence>
<accession>A0A5S3WHH1</accession>
<evidence type="ECO:0000256" key="2">
    <source>
        <dbReference type="ARBA" id="ARBA00022448"/>
    </source>
</evidence>
<dbReference type="PROSITE" id="PS50850">
    <property type="entry name" value="MFS"/>
    <property type="match status" value="1"/>
</dbReference>
<comment type="subcellular location">
    <subcellularLocation>
        <location evidence="1">Cell membrane</location>
        <topology evidence="1">Multi-pass membrane protein</topology>
    </subcellularLocation>
</comment>
<dbReference type="GO" id="GO:0022857">
    <property type="term" value="F:transmembrane transporter activity"/>
    <property type="evidence" value="ECO:0007669"/>
    <property type="project" value="InterPro"/>
</dbReference>
<feature type="transmembrane region" description="Helical" evidence="7">
    <location>
        <begin position="40"/>
        <end position="58"/>
    </location>
</feature>
<feature type="transmembrane region" description="Helical" evidence="7">
    <location>
        <begin position="333"/>
        <end position="351"/>
    </location>
</feature>
<feature type="transmembrane region" description="Helical" evidence="7">
    <location>
        <begin position="70"/>
        <end position="91"/>
    </location>
</feature>
<feature type="transmembrane region" description="Helical" evidence="7">
    <location>
        <begin position="120"/>
        <end position="143"/>
    </location>
</feature>
<sequence length="592" mass="65503">MSINTSSEQRDTGRQSADASESGFSRAFYVANLMEIFERLAWYGFFAVSSVYMTTPSAQGGVGFTDLERGAVQGIIPFFLYLLPVLTGALGDQLGYRKMFLLSFAIMAPGYFLLGQAQSFWPFFAALSLVALGAACFKPVVVGTISHSTNDSNRGLGFGIFYTMVNIGGFLGPLLAGALRAISWDAVFMMSACWILLNFIPVLWFYRDPPSLKREKASLHDVVREAQSVLGNGRFALTLLVAVVLLMCSGIEALSYVEAFSLIGLWLGVNVIWDRLAQRVTQKKAVWWAQPMRVSNVRFAVYLAILAGFWTVYNQLFYTLPLFIRDYVDTRDLLNFIAFFGEGAVAFFAYVDSAQLQNAVQVLHSQLQAGTVPAVEVLRLEWVHLKVNVPIHELTTLMADLKGSETLTNAQLQQITHSLLEYRQVNPEYLINLDFAAIVLLQILVSYLCQRIKPFYVLTAGLIVMFGAFSLMAIELTATSGALMVTVILLIALGEMLTSPKSQEYVASIAPPSQAALYMGYYFVSMALGFLFAGFLSGWSYATLVQQDGRPDLMWGLFGVLALVTAIALYLFNRFLTQTPIQQVSIEEQTAL</sequence>
<evidence type="ECO:0000256" key="5">
    <source>
        <dbReference type="ARBA" id="ARBA00022989"/>
    </source>
</evidence>
<evidence type="ECO:0000256" key="1">
    <source>
        <dbReference type="ARBA" id="ARBA00004651"/>
    </source>
</evidence>
<feature type="transmembrane region" description="Helical" evidence="7">
    <location>
        <begin position="235"/>
        <end position="257"/>
    </location>
</feature>
<dbReference type="RefSeq" id="WP_138552642.1">
    <property type="nucleotide sequence ID" value="NZ_PNCH01000040.1"/>
</dbReference>
<dbReference type="InterPro" id="IPR036259">
    <property type="entry name" value="MFS_trans_sf"/>
</dbReference>
<dbReference type="AlphaFoldDB" id="A0A5S3WHH1"/>
<dbReference type="InterPro" id="IPR020846">
    <property type="entry name" value="MFS_dom"/>
</dbReference>
<proteinExistence type="predicted"/>
<feature type="transmembrane region" description="Helical" evidence="7">
    <location>
        <begin position="480"/>
        <end position="498"/>
    </location>
</feature>
<reference evidence="9 10" key="1">
    <citation type="submission" date="2018-01" db="EMBL/GenBank/DDBJ databases">
        <authorList>
            <person name="Paulsen S."/>
            <person name="Gram L.K."/>
        </authorList>
    </citation>
    <scope>NUCLEOTIDE SEQUENCE [LARGE SCALE GENOMIC DNA]</scope>
    <source>
        <strain evidence="9 10">S2676</strain>
    </source>
</reference>
<evidence type="ECO:0000256" key="6">
    <source>
        <dbReference type="ARBA" id="ARBA00023136"/>
    </source>
</evidence>
<dbReference type="OrthoDB" id="8481178at2"/>
<evidence type="ECO:0000256" key="3">
    <source>
        <dbReference type="ARBA" id="ARBA00022475"/>
    </source>
</evidence>
<dbReference type="GO" id="GO:0005886">
    <property type="term" value="C:plasma membrane"/>
    <property type="evidence" value="ECO:0007669"/>
    <property type="project" value="UniProtKB-SubCell"/>
</dbReference>
<dbReference type="SUPFAM" id="SSF103473">
    <property type="entry name" value="MFS general substrate transporter"/>
    <property type="match status" value="2"/>
</dbReference>
<evidence type="ECO:0000313" key="10">
    <source>
        <dbReference type="Proteomes" id="UP000310249"/>
    </source>
</evidence>
<dbReference type="Gene3D" id="1.20.1250.20">
    <property type="entry name" value="MFS general substrate transporter like domains"/>
    <property type="match status" value="2"/>
</dbReference>
<reference evidence="10" key="2">
    <citation type="submission" date="2019-06" db="EMBL/GenBank/DDBJ databases">
        <title>Co-occurence of chitin degradation, pigmentation and bioactivity in marine Pseudoalteromonas.</title>
        <authorList>
            <person name="Sonnenschein E.C."/>
            <person name="Bech P.K."/>
        </authorList>
    </citation>
    <scope>NUCLEOTIDE SEQUENCE [LARGE SCALE GENOMIC DNA]</scope>
    <source>
        <strain evidence="10">S2676</strain>
    </source>
</reference>
<dbReference type="PANTHER" id="PTHR23517:SF2">
    <property type="entry name" value="MULTIDRUG RESISTANCE PROTEIN MDTH"/>
    <property type="match status" value="1"/>
</dbReference>
<keyword evidence="3" id="KW-1003">Cell membrane</keyword>
<feature type="transmembrane region" description="Helical" evidence="7">
    <location>
        <begin position="519"/>
        <end position="541"/>
    </location>
</feature>
<feature type="domain" description="Major facilitator superfamily (MFS) profile" evidence="8">
    <location>
        <begin position="30"/>
        <end position="580"/>
    </location>
</feature>
<feature type="transmembrane region" description="Helical" evidence="7">
    <location>
        <begin position="455"/>
        <end position="474"/>
    </location>
</feature>
<protein>
    <submittedName>
        <fullName evidence="9">MFS transporter</fullName>
    </submittedName>
</protein>
<evidence type="ECO:0000256" key="7">
    <source>
        <dbReference type="SAM" id="Phobius"/>
    </source>
</evidence>
<evidence type="ECO:0000256" key="4">
    <source>
        <dbReference type="ARBA" id="ARBA00022692"/>
    </source>
</evidence>
<keyword evidence="4 7" id="KW-0812">Transmembrane</keyword>
<dbReference type="EMBL" id="PNCI01000055">
    <property type="protein sequence ID" value="TMP25954.1"/>
    <property type="molecule type" value="Genomic_DNA"/>
</dbReference>
<feature type="transmembrane region" description="Helical" evidence="7">
    <location>
        <begin position="182"/>
        <end position="206"/>
    </location>
</feature>
<gene>
    <name evidence="9" type="ORF">CWB99_20285</name>
</gene>
<feature type="transmembrane region" description="Helical" evidence="7">
    <location>
        <begin position="98"/>
        <end position="114"/>
    </location>
</feature>
<name>A0A5S3WHH1_9GAMM</name>